<reference evidence="1 2" key="1">
    <citation type="journal article" date="2019" name="J. Ind. Microbiol. Biotechnol.">
        <title>Paenibacillus amylolyticus 27C64 has a diverse set of carbohydrate-active enzymes and complete pectin deconstruction system.</title>
        <authorList>
            <person name="Keggi C."/>
            <person name="Doran-Peterson J."/>
        </authorList>
    </citation>
    <scope>NUCLEOTIDE SEQUENCE [LARGE SCALE GENOMIC DNA]</scope>
    <source>
        <strain evidence="1 2">27C64</strain>
    </source>
</reference>
<evidence type="ECO:0000313" key="2">
    <source>
        <dbReference type="Proteomes" id="UP000323664"/>
    </source>
</evidence>
<comment type="caution">
    <text evidence="1">The sequence shown here is derived from an EMBL/GenBank/DDBJ whole genome shotgun (WGS) entry which is preliminary data.</text>
</comment>
<name>A0A5M9X1P3_PAEAM</name>
<protein>
    <submittedName>
        <fullName evidence="1">Uncharacterized protein</fullName>
    </submittedName>
</protein>
<dbReference type="Proteomes" id="UP000323664">
    <property type="component" value="Unassembled WGS sequence"/>
</dbReference>
<dbReference type="AlphaFoldDB" id="A0A5M9X1P3"/>
<evidence type="ECO:0000313" key="1">
    <source>
        <dbReference type="EMBL" id="KAA8787860.1"/>
    </source>
</evidence>
<accession>A0A5M9X1P3</accession>
<proteinExistence type="predicted"/>
<dbReference type="RefSeq" id="WP_123067445.1">
    <property type="nucleotide sequence ID" value="NZ_RIAS01000034.1"/>
</dbReference>
<sequence length="83" mass="9464">MDLALLGKQTCPDLVKEIEHLMYAFNESITHLNVENIGNFVCVSFVLADQGFVYNYDKKKGTYDKAFMALSEMQYFKNAGLLD</sequence>
<gene>
    <name evidence="1" type="ORF">EC604_28975</name>
</gene>
<dbReference type="EMBL" id="RIAS01000034">
    <property type="protein sequence ID" value="KAA8787860.1"/>
    <property type="molecule type" value="Genomic_DNA"/>
</dbReference>
<organism evidence="1 2">
    <name type="scientific">Paenibacillus amylolyticus</name>
    <dbReference type="NCBI Taxonomy" id="1451"/>
    <lineage>
        <taxon>Bacteria</taxon>
        <taxon>Bacillati</taxon>
        <taxon>Bacillota</taxon>
        <taxon>Bacilli</taxon>
        <taxon>Bacillales</taxon>
        <taxon>Paenibacillaceae</taxon>
        <taxon>Paenibacillus</taxon>
    </lineage>
</organism>